<feature type="transmembrane region" description="Helical" evidence="7">
    <location>
        <begin position="20"/>
        <end position="40"/>
    </location>
</feature>
<evidence type="ECO:0000256" key="1">
    <source>
        <dbReference type="ARBA" id="ARBA00004651"/>
    </source>
</evidence>
<keyword evidence="10" id="KW-1185">Reference proteome</keyword>
<dbReference type="EMBL" id="UGRY01000002">
    <property type="protein sequence ID" value="SUA80488.1"/>
    <property type="molecule type" value="Genomic_DNA"/>
</dbReference>
<feature type="transmembrane region" description="Helical" evidence="7">
    <location>
        <begin position="738"/>
        <end position="758"/>
    </location>
</feature>
<comment type="subcellular location">
    <subcellularLocation>
        <location evidence="1">Cell membrane</location>
        <topology evidence="1">Multi-pass membrane protein</topology>
    </subcellularLocation>
</comment>
<dbReference type="Proteomes" id="UP000255467">
    <property type="component" value="Unassembled WGS sequence"/>
</dbReference>
<dbReference type="GO" id="GO:0005886">
    <property type="term" value="C:plasma membrane"/>
    <property type="evidence" value="ECO:0007669"/>
    <property type="project" value="UniProtKB-SubCell"/>
</dbReference>
<feature type="transmembrane region" description="Helical" evidence="7">
    <location>
        <begin position="359"/>
        <end position="383"/>
    </location>
</feature>
<keyword evidence="4 7" id="KW-1133">Transmembrane helix</keyword>
<sequence>MLRHPVLFRKIRRELRRRPAQVVAIAVTVLLGVLLFIASYDSFRNLETSYNHTYDRLHLADYTASGGDPEALAAAVRGLDGVDRVMVRTQADVPFTIGDTKLLGRVTGLSAPGAPAVDEIDLTSGTLPNPERPEVVLEHHAADTFGLGAGDSFRIFDGDSWQSVTVSGVARSAEYLWPARSRQEVLADPHSFAVAFAPQSRALTLTGRPGPNQTLVEMSDAATDAERDRVTAALRSAGATAIEPQSEQPSNAALREDLSGFSSIAVGFPALFLTAAAIAEYILITRLVQTERPIIGTVLAMGARRRTVVGHYVTYGVAITIAGAVLGVLGGFVATSAVTSAYTSTIGIPDTVVEHRIDTAAIGLALGLLAGLIAALAPAVAAARTAPAQAMRGDGGVPTRPGAVARLSARWTRVPVVVRMAARSMARGRRRTLATMTGTVLALVLILTSVGMITSMRNVLHLQFDVIELQDATVLVDGRDPRLADALSAVPGVVAVEAGSITPVTLAAHGNSYSTTLNGLPPDTTMHGFRTAAGASGLPAEGLITGSALADRLDVAVGDTLTVTTAFGAPQDIRLAGLVDEPLGTFAYASSDTAERIGGTGMRGYLLRFAPDADRDAVRAAVTGMPGVAAYTDTHALQAQFDQFLGLFWIFVIVMLALGAVLAFTVIYVTMTVSFTERTIELATLRATGVPARRITAMLALENLAATALAVPIGLAAGLLSAWAFLNSFDSDMFDIELTLGWIAPFLAIAAVLAAAALSQLPGTRMVRGIDVARVVRERAQ</sequence>
<protein>
    <submittedName>
        <fullName evidence="9">Acidobacterial duplicated orphan permease</fullName>
    </submittedName>
</protein>
<feature type="transmembrane region" description="Helical" evidence="7">
    <location>
        <begin position="312"/>
        <end position="339"/>
    </location>
</feature>
<dbReference type="GO" id="GO:0022857">
    <property type="term" value="F:transmembrane transporter activity"/>
    <property type="evidence" value="ECO:0007669"/>
    <property type="project" value="TreeGrafter"/>
</dbReference>
<proteinExistence type="inferred from homology"/>
<dbReference type="STRING" id="1406858.GCA_000710895_06383"/>
<reference evidence="9 10" key="1">
    <citation type="submission" date="2018-06" db="EMBL/GenBank/DDBJ databases">
        <authorList>
            <consortium name="Pathogen Informatics"/>
            <person name="Doyle S."/>
        </authorList>
    </citation>
    <scope>NUCLEOTIDE SEQUENCE [LARGE SCALE GENOMIC DNA]</scope>
    <source>
        <strain evidence="9 10">NCTC1934</strain>
    </source>
</reference>
<accession>A0A378YUJ8</accession>
<feature type="transmembrane region" description="Helical" evidence="7">
    <location>
        <begin position="264"/>
        <end position="284"/>
    </location>
</feature>
<evidence type="ECO:0000256" key="7">
    <source>
        <dbReference type="SAM" id="Phobius"/>
    </source>
</evidence>
<evidence type="ECO:0000256" key="6">
    <source>
        <dbReference type="ARBA" id="ARBA00038076"/>
    </source>
</evidence>
<keyword evidence="3 7" id="KW-0812">Transmembrane</keyword>
<keyword evidence="5 7" id="KW-0472">Membrane</keyword>
<keyword evidence="2" id="KW-1003">Cell membrane</keyword>
<feature type="domain" description="ABC3 transporter permease C-terminal" evidence="8">
    <location>
        <begin position="268"/>
        <end position="386"/>
    </location>
</feature>
<dbReference type="AlphaFoldDB" id="A0A378YUJ8"/>
<dbReference type="Pfam" id="PF02687">
    <property type="entry name" value="FtsX"/>
    <property type="match status" value="2"/>
</dbReference>
<feature type="transmembrane region" description="Helical" evidence="7">
    <location>
        <begin position="703"/>
        <end position="726"/>
    </location>
</feature>
<evidence type="ECO:0000256" key="5">
    <source>
        <dbReference type="ARBA" id="ARBA00023136"/>
    </source>
</evidence>
<feature type="transmembrane region" description="Helical" evidence="7">
    <location>
        <begin position="647"/>
        <end position="669"/>
    </location>
</feature>
<evidence type="ECO:0000256" key="3">
    <source>
        <dbReference type="ARBA" id="ARBA00022692"/>
    </source>
</evidence>
<dbReference type="OrthoDB" id="3997102at2"/>
<gene>
    <name evidence="9" type="ORF">NCTC1934_04307</name>
</gene>
<dbReference type="PANTHER" id="PTHR30572">
    <property type="entry name" value="MEMBRANE COMPONENT OF TRANSPORTER-RELATED"/>
    <property type="match status" value="1"/>
</dbReference>
<evidence type="ECO:0000313" key="10">
    <source>
        <dbReference type="Proteomes" id="UP000255467"/>
    </source>
</evidence>
<feature type="domain" description="ABC3 transporter permease C-terminal" evidence="8">
    <location>
        <begin position="653"/>
        <end position="769"/>
    </location>
</feature>
<name>A0A378YUJ8_9NOCA</name>
<evidence type="ECO:0000313" key="9">
    <source>
        <dbReference type="EMBL" id="SUA80488.1"/>
    </source>
</evidence>
<dbReference type="InterPro" id="IPR050250">
    <property type="entry name" value="Macrolide_Exporter_MacB"/>
</dbReference>
<dbReference type="PANTHER" id="PTHR30572:SF4">
    <property type="entry name" value="ABC TRANSPORTER PERMEASE YTRF"/>
    <property type="match status" value="1"/>
</dbReference>
<organism evidence="9 10">
    <name type="scientific">Nocardia otitidiscaviarum</name>
    <dbReference type="NCBI Taxonomy" id="1823"/>
    <lineage>
        <taxon>Bacteria</taxon>
        <taxon>Bacillati</taxon>
        <taxon>Actinomycetota</taxon>
        <taxon>Actinomycetes</taxon>
        <taxon>Mycobacteriales</taxon>
        <taxon>Nocardiaceae</taxon>
        <taxon>Nocardia</taxon>
    </lineage>
</organism>
<comment type="similarity">
    <text evidence="6">Belongs to the ABC-4 integral membrane protein family.</text>
</comment>
<feature type="transmembrane region" description="Helical" evidence="7">
    <location>
        <begin position="433"/>
        <end position="453"/>
    </location>
</feature>
<evidence type="ECO:0000259" key="8">
    <source>
        <dbReference type="Pfam" id="PF02687"/>
    </source>
</evidence>
<evidence type="ECO:0000256" key="4">
    <source>
        <dbReference type="ARBA" id="ARBA00022989"/>
    </source>
</evidence>
<dbReference type="RefSeq" id="WP_039819119.1">
    <property type="nucleotide sequence ID" value="NZ_UGRY01000002.1"/>
</dbReference>
<dbReference type="InterPro" id="IPR003838">
    <property type="entry name" value="ABC3_permease_C"/>
</dbReference>
<evidence type="ECO:0000256" key="2">
    <source>
        <dbReference type="ARBA" id="ARBA00022475"/>
    </source>
</evidence>